<protein>
    <submittedName>
        <fullName evidence="3">Glutaredoxin</fullName>
    </submittedName>
</protein>
<gene>
    <name evidence="3" type="ORF">B9Q08_04245</name>
</gene>
<dbReference type="NCBIfam" id="TIGR02187">
    <property type="entry name" value="PDO_seleno_TRX"/>
    <property type="match status" value="1"/>
</dbReference>
<dbReference type="Gene3D" id="3.40.30.10">
    <property type="entry name" value="Glutaredoxin"/>
    <property type="match status" value="2"/>
</dbReference>
<evidence type="ECO:0000313" key="4">
    <source>
        <dbReference type="Proteomes" id="UP000240490"/>
    </source>
</evidence>
<dbReference type="CDD" id="cd02975">
    <property type="entry name" value="PfPDO_like_N"/>
    <property type="match status" value="1"/>
</dbReference>
<dbReference type="PANTHER" id="PTHR37170:SF1">
    <property type="entry name" value="GLUTAREDOXIN-LIKE PROTEIN"/>
    <property type="match status" value="1"/>
</dbReference>
<sequence>MAILRESDKQFIRELFEKELKDDVRIVVFTSNDNCEYCQPTVEILKELASLSPKIKLEEHDYNSEKQLAESMGVDKVPATVIVASNGAKLYYFGIPSGYEFRSLLDDIVDVSKNTTRLPEEVRAQIRGIGDPVHIKVFVTPTCPYCPRAVRTAHQFALENPNIRADMIEALEFPELAQQYNVMAVPKVVINESTEFEGALPENVFAESVVSALS</sequence>
<feature type="domain" description="Thioredoxin-like fold" evidence="2">
    <location>
        <begin position="26"/>
        <end position="105"/>
    </location>
</feature>
<dbReference type="Proteomes" id="UP000240490">
    <property type="component" value="Unassembled WGS sequence"/>
</dbReference>
<dbReference type="SUPFAM" id="SSF52833">
    <property type="entry name" value="Thioredoxin-like"/>
    <property type="match status" value="2"/>
</dbReference>
<comment type="caution">
    <text evidence="3">The sequence shown here is derived from an EMBL/GenBank/DDBJ whole genome shotgun (WGS) entry which is preliminary data.</text>
</comment>
<reference evidence="3 4" key="1">
    <citation type="submission" date="2017-04" db="EMBL/GenBank/DDBJ databases">
        <title>Novel microbial lineages endemic to geothermal iron-oxide mats fill important gaps in the evolutionary history of Archaea.</title>
        <authorList>
            <person name="Jay Z.J."/>
            <person name="Beam J.P."/>
            <person name="Dlakic M."/>
            <person name="Rusch D.B."/>
            <person name="Kozubal M.A."/>
            <person name="Inskeep W.P."/>
        </authorList>
    </citation>
    <scope>NUCLEOTIDE SEQUENCE [LARGE SCALE GENOMIC DNA]</scope>
    <source>
        <strain evidence="3">ECH_B_SAG-M15</strain>
    </source>
</reference>
<dbReference type="InterPro" id="IPR011903">
    <property type="entry name" value="TON_0319-like"/>
</dbReference>
<dbReference type="PANTHER" id="PTHR37170">
    <property type="entry name" value="GLUTAREDOXIN-RELATED"/>
    <property type="match status" value="1"/>
</dbReference>
<organism evidence="3 4">
    <name type="scientific">Candidatus Marsarchaeota G2 archaeon ECH_B_SAG-M15</name>
    <dbReference type="NCBI Taxonomy" id="1978162"/>
    <lineage>
        <taxon>Archaea</taxon>
        <taxon>Candidatus Marsarchaeota</taxon>
        <taxon>Candidatus Marsarchaeota group 2</taxon>
    </lineage>
</organism>
<dbReference type="CDD" id="cd02973">
    <property type="entry name" value="TRX_GRX_like"/>
    <property type="match status" value="1"/>
</dbReference>
<name>A0A2R6AWE9_9ARCH</name>
<feature type="domain" description="Thioredoxin-like fold" evidence="2">
    <location>
        <begin position="134"/>
        <end position="210"/>
    </location>
</feature>
<evidence type="ECO:0000313" key="3">
    <source>
        <dbReference type="EMBL" id="PSN90686.1"/>
    </source>
</evidence>
<comment type="similarity">
    <text evidence="1">Belongs to the glutaredoxin family.</text>
</comment>
<dbReference type="EMBL" id="NEXJ01000074">
    <property type="protein sequence ID" value="PSN90686.1"/>
    <property type="molecule type" value="Genomic_DNA"/>
</dbReference>
<dbReference type="PROSITE" id="PS51354">
    <property type="entry name" value="GLUTAREDOXIN_2"/>
    <property type="match status" value="1"/>
</dbReference>
<proteinExistence type="inferred from homology"/>
<dbReference type="InterPro" id="IPR012336">
    <property type="entry name" value="Thioredoxin-like_fold"/>
</dbReference>
<evidence type="ECO:0000256" key="1">
    <source>
        <dbReference type="ARBA" id="ARBA00007787"/>
    </source>
</evidence>
<dbReference type="Pfam" id="PF13192">
    <property type="entry name" value="Thioredoxin_3"/>
    <property type="match status" value="2"/>
</dbReference>
<dbReference type="AlphaFoldDB" id="A0A2R6AWE9"/>
<dbReference type="InterPro" id="IPR036249">
    <property type="entry name" value="Thioredoxin-like_sf"/>
</dbReference>
<evidence type="ECO:0000259" key="2">
    <source>
        <dbReference type="Pfam" id="PF13192"/>
    </source>
</evidence>
<accession>A0A2R6AWE9</accession>